<evidence type="ECO:0000313" key="1">
    <source>
        <dbReference type="EMBL" id="OEU16423.1"/>
    </source>
</evidence>
<evidence type="ECO:0000313" key="2">
    <source>
        <dbReference type="Proteomes" id="UP000095751"/>
    </source>
</evidence>
<gene>
    <name evidence="1" type="ORF">FRACYDRAFT_239017</name>
</gene>
<dbReference type="AlphaFoldDB" id="A0A1E7FF53"/>
<dbReference type="EMBL" id="KV784358">
    <property type="protein sequence ID" value="OEU16423.1"/>
    <property type="molecule type" value="Genomic_DNA"/>
</dbReference>
<organism evidence="1 2">
    <name type="scientific">Fragilariopsis cylindrus CCMP1102</name>
    <dbReference type="NCBI Taxonomy" id="635003"/>
    <lineage>
        <taxon>Eukaryota</taxon>
        <taxon>Sar</taxon>
        <taxon>Stramenopiles</taxon>
        <taxon>Ochrophyta</taxon>
        <taxon>Bacillariophyta</taxon>
        <taxon>Bacillariophyceae</taxon>
        <taxon>Bacillariophycidae</taxon>
        <taxon>Bacillariales</taxon>
        <taxon>Bacillariaceae</taxon>
        <taxon>Fragilariopsis</taxon>
    </lineage>
</organism>
<reference evidence="1 2" key="1">
    <citation type="submission" date="2016-09" db="EMBL/GenBank/DDBJ databases">
        <title>Extensive genetic diversity and differential bi-allelic expression allows diatom success in the polar Southern Ocean.</title>
        <authorList>
            <consortium name="DOE Joint Genome Institute"/>
            <person name="Mock T."/>
            <person name="Otillar R.P."/>
            <person name="Strauss J."/>
            <person name="Dupont C."/>
            <person name="Frickenhaus S."/>
            <person name="Maumus F."/>
            <person name="Mcmullan M."/>
            <person name="Sanges R."/>
            <person name="Schmutz J."/>
            <person name="Toseland A."/>
            <person name="Valas R."/>
            <person name="Veluchamy A."/>
            <person name="Ward B.J."/>
            <person name="Allen A."/>
            <person name="Barry K."/>
            <person name="Falciatore A."/>
            <person name="Ferrante M."/>
            <person name="Fortunato A.E."/>
            <person name="Gloeckner G."/>
            <person name="Gruber A."/>
            <person name="Hipkin R."/>
            <person name="Janech M."/>
            <person name="Kroth P."/>
            <person name="Leese F."/>
            <person name="Lindquist E."/>
            <person name="Lyon B.R."/>
            <person name="Martin J."/>
            <person name="Mayer C."/>
            <person name="Parker M."/>
            <person name="Quesneville H."/>
            <person name="Raymond J."/>
            <person name="Uhlig C."/>
            <person name="Valentin K.U."/>
            <person name="Worden A.Z."/>
            <person name="Armbrust E.V."/>
            <person name="Bowler C."/>
            <person name="Green B."/>
            <person name="Moulton V."/>
            <person name="Van Oosterhout C."/>
            <person name="Grigoriev I."/>
        </authorList>
    </citation>
    <scope>NUCLEOTIDE SEQUENCE [LARGE SCALE GENOMIC DNA]</scope>
    <source>
        <strain evidence="1 2">CCMP1102</strain>
    </source>
</reference>
<accession>A0A1E7FF53</accession>
<dbReference type="Proteomes" id="UP000095751">
    <property type="component" value="Unassembled WGS sequence"/>
</dbReference>
<proteinExistence type="predicted"/>
<sequence>MKVTTEAFNIFLEGSLMPNPSGHVEPHRLASELIIFYQTQELEHLRVTNTGKTQENKRLRLQNTNLLFVRGLQEEVIDNRGDIIDTLRDRIRIREQIVNNSRDMIDTLRDRIRIQEQMVQLDKTTTDQVQFSNLIVWSLVITLLLEKSTPRSFANYTEGCRVRAENQYSVLDKVKKNLPTLFHSFEYFPRSVLIPEKFPPPWTNLSIYILESHKTIGLELFSCLVVQEMVTCFSI</sequence>
<keyword evidence="2" id="KW-1185">Reference proteome</keyword>
<dbReference type="KEGG" id="fcy:FRACYDRAFT_239017"/>
<dbReference type="InParanoid" id="A0A1E7FF53"/>
<name>A0A1E7FF53_9STRA</name>
<protein>
    <submittedName>
        <fullName evidence="1">Uncharacterized protein</fullName>
    </submittedName>
</protein>